<accession>A0A4R6DXK7</accession>
<protein>
    <submittedName>
        <fullName evidence="3">General secretion pathway protein J</fullName>
    </submittedName>
</protein>
<dbReference type="InterPro" id="IPR012902">
    <property type="entry name" value="N_methyl_site"/>
</dbReference>
<keyword evidence="2" id="KW-0812">Transmembrane</keyword>
<dbReference type="NCBIfam" id="TIGR02532">
    <property type="entry name" value="IV_pilin_GFxxxE"/>
    <property type="match status" value="1"/>
</dbReference>
<feature type="transmembrane region" description="Helical" evidence="2">
    <location>
        <begin position="79"/>
        <end position="105"/>
    </location>
</feature>
<evidence type="ECO:0000313" key="4">
    <source>
        <dbReference type="Proteomes" id="UP000295129"/>
    </source>
</evidence>
<keyword evidence="4" id="KW-1185">Reference proteome</keyword>
<evidence type="ECO:0000313" key="3">
    <source>
        <dbReference type="EMBL" id="TDN49604.1"/>
    </source>
</evidence>
<dbReference type="Pfam" id="PF07963">
    <property type="entry name" value="N_methyl"/>
    <property type="match status" value="1"/>
</dbReference>
<gene>
    <name evidence="3" type="ORF">C7389_11183</name>
</gene>
<evidence type="ECO:0000256" key="2">
    <source>
        <dbReference type="SAM" id="Phobius"/>
    </source>
</evidence>
<dbReference type="AlphaFoldDB" id="A0A4R6DXK7"/>
<feature type="region of interest" description="Disordered" evidence="1">
    <location>
        <begin position="1"/>
        <end position="66"/>
    </location>
</feature>
<name>A0A4R6DXK7_9RHOO</name>
<dbReference type="EMBL" id="SNVV01000011">
    <property type="protein sequence ID" value="TDN49604.1"/>
    <property type="molecule type" value="Genomic_DNA"/>
</dbReference>
<comment type="caution">
    <text evidence="3">The sequence shown here is derived from an EMBL/GenBank/DDBJ whole genome shotgun (WGS) entry which is preliminary data.</text>
</comment>
<dbReference type="PROSITE" id="PS00409">
    <property type="entry name" value="PROKAR_NTER_METHYL"/>
    <property type="match status" value="1"/>
</dbReference>
<keyword evidence="2" id="KW-0472">Membrane</keyword>
<proteinExistence type="predicted"/>
<sequence length="289" mass="30554">MSAQRPAARRGRTSSLGEGEAGVSRSTAARLRSGPAMQSRPSAAQRHKGSPVSAPRRLAASSARNRAARDARRRAARGFTLVEVVIALSLVSLIMLGLVSALGGFGATASRLDERAGRAGDAWLVGGLLRTALASGVRQLKQTLPDGSKVNFFRGDAAELSWLGTMPARYGSGGLHRFRLAAAGSPPRLLLQYLPYVPDTGVSAAMDESAAVHVLADALDGLRIAYQSRPVTPAEEAVWSDSWTDPERLPERVRLDIAAAGETWPPLFITIAGVDNSDGLRLVNTPSTR</sequence>
<dbReference type="OrthoDB" id="8819738at2"/>
<keyword evidence="2" id="KW-1133">Transmembrane helix</keyword>
<evidence type="ECO:0000256" key="1">
    <source>
        <dbReference type="SAM" id="MobiDB-lite"/>
    </source>
</evidence>
<feature type="compositionally biased region" description="Low complexity" evidence="1">
    <location>
        <begin position="53"/>
        <end position="65"/>
    </location>
</feature>
<organism evidence="3 4">
    <name type="scientific">Azoarcus indigens</name>
    <dbReference type="NCBI Taxonomy" id="29545"/>
    <lineage>
        <taxon>Bacteria</taxon>
        <taxon>Pseudomonadati</taxon>
        <taxon>Pseudomonadota</taxon>
        <taxon>Betaproteobacteria</taxon>
        <taxon>Rhodocyclales</taxon>
        <taxon>Zoogloeaceae</taxon>
        <taxon>Azoarcus</taxon>
    </lineage>
</organism>
<dbReference type="Proteomes" id="UP000295129">
    <property type="component" value="Unassembled WGS sequence"/>
</dbReference>
<reference evidence="3 4" key="1">
    <citation type="submission" date="2019-03" db="EMBL/GenBank/DDBJ databases">
        <title>Genomic Encyclopedia of Type Strains, Phase IV (KMG-IV): sequencing the most valuable type-strain genomes for metagenomic binning, comparative biology and taxonomic classification.</title>
        <authorList>
            <person name="Goeker M."/>
        </authorList>
    </citation>
    <scope>NUCLEOTIDE SEQUENCE [LARGE SCALE GENOMIC DNA]</scope>
    <source>
        <strain evidence="3 4">DSM 12121</strain>
    </source>
</reference>